<dbReference type="HOGENOM" id="CLU_040959_2_1_1"/>
<sequence length="432" mass="46797">MAKTKTKTKSSKKARRKDAPGATLASVLQNIAQHEHSPAANIDALVARATSLLHEHADPQQALATITRALAKNPVSLPALELAGEINVELEDTATAIRCFTAATELDPDGKSSGAEKFLWLAELCDEGGDVAVRWYQRAVEFLRAHVAEAKGDDKQAAEQKLCSALCGIAELYMTDLWYVPDSVQPVTYPSLPTKFDYADITDAPANTHPNNSMHPAAESNCETHITEALLVSPSSPEALSTLASLRISQSKPSDARAALTRSLDAWQHLPPTSPQIPAYPARMSFTRLLIECDMHEEAMDVLEGLQAEDDQSVDLWYLGGWCLFLIGAGLKEGAGVGAVAGAAGAEVEDWRDTWAAAREWLWNCEKLYRAFEWQDVGIAEHASELLARISVEIGEAKPEDAEEKDGDDGDDGEVDGGEWEDDDDDEEMGGS</sequence>
<keyword evidence="3" id="KW-1185">Reference proteome</keyword>
<reference evidence="2 3" key="1">
    <citation type="submission" date="2013-05" db="EMBL/GenBank/DDBJ databases">
        <title>Drechslerella stenobrocha genome reveals carnivorous origination and mechanical trapping mechanism of predatory fungi.</title>
        <authorList>
            <person name="Liu X."/>
            <person name="Zhang W."/>
            <person name="Liu K."/>
        </authorList>
    </citation>
    <scope>NUCLEOTIDE SEQUENCE [LARGE SCALE GENOMIC DNA]</scope>
    <source>
        <strain evidence="2 3">248</strain>
    </source>
</reference>
<accession>W7HW74</accession>
<gene>
    <name evidence="2" type="ORF">DRE_02190</name>
</gene>
<evidence type="ECO:0000256" key="1">
    <source>
        <dbReference type="SAM" id="MobiDB-lite"/>
    </source>
</evidence>
<dbReference type="EMBL" id="KI966390">
    <property type="protein sequence ID" value="EWC48421.1"/>
    <property type="molecule type" value="Genomic_DNA"/>
</dbReference>
<evidence type="ECO:0000313" key="2">
    <source>
        <dbReference type="EMBL" id="EWC48421.1"/>
    </source>
</evidence>
<dbReference type="Gene3D" id="1.25.40.10">
    <property type="entry name" value="Tetratricopeptide repeat domain"/>
    <property type="match status" value="2"/>
</dbReference>
<dbReference type="OrthoDB" id="1914839at2759"/>
<dbReference type="AlphaFoldDB" id="W7HW74"/>
<feature type="region of interest" description="Disordered" evidence="1">
    <location>
        <begin position="1"/>
        <end position="21"/>
    </location>
</feature>
<feature type="compositionally biased region" description="Acidic residues" evidence="1">
    <location>
        <begin position="401"/>
        <end position="432"/>
    </location>
</feature>
<protein>
    <submittedName>
        <fullName evidence="2">Uncharacterized protein</fullName>
    </submittedName>
</protein>
<evidence type="ECO:0000313" key="3">
    <source>
        <dbReference type="Proteomes" id="UP000024837"/>
    </source>
</evidence>
<dbReference type="CDD" id="cd24142">
    <property type="entry name" value="ACL4-like"/>
    <property type="match status" value="1"/>
</dbReference>
<dbReference type="SUPFAM" id="SSF48452">
    <property type="entry name" value="TPR-like"/>
    <property type="match status" value="1"/>
</dbReference>
<feature type="region of interest" description="Disordered" evidence="1">
    <location>
        <begin position="394"/>
        <end position="432"/>
    </location>
</feature>
<proteinExistence type="predicted"/>
<name>W7HW74_9PEZI</name>
<feature type="compositionally biased region" description="Basic residues" evidence="1">
    <location>
        <begin position="1"/>
        <end position="16"/>
    </location>
</feature>
<dbReference type="Proteomes" id="UP000024837">
    <property type="component" value="Unassembled WGS sequence"/>
</dbReference>
<organism evidence="2 3">
    <name type="scientific">Drechslerella stenobrocha 248</name>
    <dbReference type="NCBI Taxonomy" id="1043628"/>
    <lineage>
        <taxon>Eukaryota</taxon>
        <taxon>Fungi</taxon>
        <taxon>Dikarya</taxon>
        <taxon>Ascomycota</taxon>
        <taxon>Pezizomycotina</taxon>
        <taxon>Orbiliomycetes</taxon>
        <taxon>Orbiliales</taxon>
        <taxon>Orbiliaceae</taxon>
        <taxon>Drechslerella</taxon>
    </lineage>
</organism>
<dbReference type="InterPro" id="IPR011990">
    <property type="entry name" value="TPR-like_helical_dom_sf"/>
</dbReference>